<name>A0A0E9QIQ9_ANGAN</name>
<proteinExistence type="predicted"/>
<dbReference type="EMBL" id="GBXM01091826">
    <property type="protein sequence ID" value="JAH16751.1"/>
    <property type="molecule type" value="Transcribed_RNA"/>
</dbReference>
<reference evidence="1" key="1">
    <citation type="submission" date="2014-11" db="EMBL/GenBank/DDBJ databases">
        <authorList>
            <person name="Amaro Gonzalez C."/>
        </authorList>
    </citation>
    <scope>NUCLEOTIDE SEQUENCE</scope>
</reference>
<organism evidence="1">
    <name type="scientific">Anguilla anguilla</name>
    <name type="common">European freshwater eel</name>
    <name type="synonym">Muraena anguilla</name>
    <dbReference type="NCBI Taxonomy" id="7936"/>
    <lineage>
        <taxon>Eukaryota</taxon>
        <taxon>Metazoa</taxon>
        <taxon>Chordata</taxon>
        <taxon>Craniata</taxon>
        <taxon>Vertebrata</taxon>
        <taxon>Euteleostomi</taxon>
        <taxon>Actinopterygii</taxon>
        <taxon>Neopterygii</taxon>
        <taxon>Teleostei</taxon>
        <taxon>Anguilliformes</taxon>
        <taxon>Anguillidae</taxon>
        <taxon>Anguilla</taxon>
    </lineage>
</organism>
<dbReference type="Gene3D" id="2.60.40.4100">
    <property type="entry name" value="Zona pellucida, ZP-C domain"/>
    <property type="match status" value="1"/>
</dbReference>
<sequence>MVFVSVQLQLDVMLNPAALDPVVSSQVFIHCSTEVCHPSANDRCEQHCARKQSEWNCSTSSF</sequence>
<evidence type="ECO:0000313" key="1">
    <source>
        <dbReference type="EMBL" id="JAH16751.1"/>
    </source>
</evidence>
<dbReference type="InterPro" id="IPR042235">
    <property type="entry name" value="ZP-C_dom"/>
</dbReference>
<dbReference type="AlphaFoldDB" id="A0A0E9QIQ9"/>
<accession>A0A0E9QIQ9</accession>
<protein>
    <submittedName>
        <fullName evidence="1">Uncharacterized protein</fullName>
    </submittedName>
</protein>
<reference evidence="1" key="2">
    <citation type="journal article" date="2015" name="Fish Shellfish Immunol.">
        <title>Early steps in the European eel (Anguilla anguilla)-Vibrio vulnificus interaction in the gills: Role of the RtxA13 toxin.</title>
        <authorList>
            <person name="Callol A."/>
            <person name="Pajuelo D."/>
            <person name="Ebbesson L."/>
            <person name="Teles M."/>
            <person name="MacKenzie S."/>
            <person name="Amaro C."/>
        </authorList>
    </citation>
    <scope>NUCLEOTIDE SEQUENCE</scope>
</reference>